<keyword evidence="1" id="KW-0862">Zinc</keyword>
<dbReference type="SUPFAM" id="SSF57850">
    <property type="entry name" value="RING/U-box"/>
    <property type="match status" value="1"/>
</dbReference>
<proteinExistence type="predicted"/>
<dbReference type="GeneID" id="87868271"/>
<comment type="caution">
    <text evidence="4">The sequence shown here is derived from an EMBL/GenBank/DDBJ whole genome shotgun (WGS) entry which is preliminary data.</text>
</comment>
<evidence type="ECO:0000313" key="4">
    <source>
        <dbReference type="EMBL" id="KAK3337998.1"/>
    </source>
</evidence>
<feature type="region of interest" description="Disordered" evidence="2">
    <location>
        <begin position="75"/>
        <end position="95"/>
    </location>
</feature>
<name>A0AAE0MNB8_9PEZI</name>
<protein>
    <recommendedName>
        <fullName evidence="3">RING-type domain-containing protein</fullName>
    </recommendedName>
</protein>
<dbReference type="Gene3D" id="3.30.40.10">
    <property type="entry name" value="Zinc/RING finger domain, C3HC4 (zinc finger)"/>
    <property type="match status" value="1"/>
</dbReference>
<dbReference type="PROSITE" id="PS50089">
    <property type="entry name" value="ZF_RING_2"/>
    <property type="match status" value="1"/>
</dbReference>
<keyword evidence="5" id="KW-1185">Reference proteome</keyword>
<feature type="compositionally biased region" description="Acidic residues" evidence="2">
    <location>
        <begin position="76"/>
        <end position="91"/>
    </location>
</feature>
<evidence type="ECO:0000256" key="1">
    <source>
        <dbReference type="PROSITE-ProRule" id="PRU00175"/>
    </source>
</evidence>
<dbReference type="GO" id="GO:0008270">
    <property type="term" value="F:zinc ion binding"/>
    <property type="evidence" value="ECO:0007669"/>
    <property type="project" value="UniProtKB-KW"/>
</dbReference>
<dbReference type="EMBL" id="JAUEPP010000008">
    <property type="protein sequence ID" value="KAK3337998.1"/>
    <property type="molecule type" value="Genomic_DNA"/>
</dbReference>
<reference evidence="4" key="1">
    <citation type="journal article" date="2023" name="Mol. Phylogenet. Evol.">
        <title>Genome-scale phylogeny and comparative genomics of the fungal order Sordariales.</title>
        <authorList>
            <person name="Hensen N."/>
            <person name="Bonometti L."/>
            <person name="Westerberg I."/>
            <person name="Brannstrom I.O."/>
            <person name="Guillou S."/>
            <person name="Cros-Aarteil S."/>
            <person name="Calhoun S."/>
            <person name="Haridas S."/>
            <person name="Kuo A."/>
            <person name="Mondo S."/>
            <person name="Pangilinan J."/>
            <person name="Riley R."/>
            <person name="LaButti K."/>
            <person name="Andreopoulos B."/>
            <person name="Lipzen A."/>
            <person name="Chen C."/>
            <person name="Yan M."/>
            <person name="Daum C."/>
            <person name="Ng V."/>
            <person name="Clum A."/>
            <person name="Steindorff A."/>
            <person name="Ohm R.A."/>
            <person name="Martin F."/>
            <person name="Silar P."/>
            <person name="Natvig D.O."/>
            <person name="Lalanne C."/>
            <person name="Gautier V."/>
            <person name="Ament-Velasquez S.L."/>
            <person name="Kruys A."/>
            <person name="Hutchinson M.I."/>
            <person name="Powell A.J."/>
            <person name="Barry K."/>
            <person name="Miller A.N."/>
            <person name="Grigoriev I.V."/>
            <person name="Debuchy R."/>
            <person name="Gladieux P."/>
            <person name="Hiltunen Thoren M."/>
            <person name="Johannesson H."/>
        </authorList>
    </citation>
    <scope>NUCLEOTIDE SEQUENCE</scope>
    <source>
        <strain evidence="4">CBS 560.94</strain>
    </source>
</reference>
<evidence type="ECO:0000256" key="2">
    <source>
        <dbReference type="SAM" id="MobiDB-lite"/>
    </source>
</evidence>
<dbReference type="Proteomes" id="UP001278500">
    <property type="component" value="Unassembled WGS sequence"/>
</dbReference>
<dbReference type="InterPro" id="IPR001841">
    <property type="entry name" value="Znf_RING"/>
</dbReference>
<accession>A0AAE0MNB8</accession>
<dbReference type="RefSeq" id="XP_062677449.1">
    <property type="nucleotide sequence ID" value="XM_062831117.1"/>
</dbReference>
<dbReference type="AlphaFoldDB" id="A0AAE0MNB8"/>
<keyword evidence="1" id="KW-0479">Metal-binding</keyword>
<sequence length="251" mass="28134">MPSNLPDNILFIDLEPANRVAHWMIKLGHKYSDNLGYWHRQRSKSCRAGTLRPIGLLRQQHDDSIPPSHFAIEADAANDNDDDDDDADDAPSDTNRWTDVVQFAQDYINKKKTLLADAPRLKCCICQEELYYAGFNSRRGDRHTEAACVTSCGHIIGAMCYEKWHIGCLVRGASFENEDDDEEGGEGGYRLGTVTCPLCRTVLHCQKCGEPCVPWDAADQSIFMWTHEKFRKGGGMSFIAEVGGGMKNDED</sequence>
<dbReference type="InterPro" id="IPR013083">
    <property type="entry name" value="Znf_RING/FYVE/PHD"/>
</dbReference>
<feature type="domain" description="RING-type" evidence="3">
    <location>
        <begin position="123"/>
        <end position="200"/>
    </location>
</feature>
<evidence type="ECO:0000259" key="3">
    <source>
        <dbReference type="PROSITE" id="PS50089"/>
    </source>
</evidence>
<gene>
    <name evidence="4" type="ORF">B0H65DRAFT_592013</name>
</gene>
<organism evidence="4 5">
    <name type="scientific">Neurospora tetraspora</name>
    <dbReference type="NCBI Taxonomy" id="94610"/>
    <lineage>
        <taxon>Eukaryota</taxon>
        <taxon>Fungi</taxon>
        <taxon>Dikarya</taxon>
        <taxon>Ascomycota</taxon>
        <taxon>Pezizomycotina</taxon>
        <taxon>Sordariomycetes</taxon>
        <taxon>Sordariomycetidae</taxon>
        <taxon>Sordariales</taxon>
        <taxon>Sordariaceae</taxon>
        <taxon>Neurospora</taxon>
    </lineage>
</organism>
<evidence type="ECO:0000313" key="5">
    <source>
        <dbReference type="Proteomes" id="UP001278500"/>
    </source>
</evidence>
<keyword evidence="1" id="KW-0863">Zinc-finger</keyword>
<reference evidence="4" key="2">
    <citation type="submission" date="2023-06" db="EMBL/GenBank/DDBJ databases">
        <authorList>
            <consortium name="Lawrence Berkeley National Laboratory"/>
            <person name="Haridas S."/>
            <person name="Hensen N."/>
            <person name="Bonometti L."/>
            <person name="Westerberg I."/>
            <person name="Brannstrom I.O."/>
            <person name="Guillou S."/>
            <person name="Cros-Aarteil S."/>
            <person name="Calhoun S."/>
            <person name="Kuo A."/>
            <person name="Mondo S."/>
            <person name="Pangilinan J."/>
            <person name="Riley R."/>
            <person name="Labutti K."/>
            <person name="Andreopoulos B."/>
            <person name="Lipzen A."/>
            <person name="Chen C."/>
            <person name="Yanf M."/>
            <person name="Daum C."/>
            <person name="Ng V."/>
            <person name="Clum A."/>
            <person name="Steindorff A."/>
            <person name="Ohm R."/>
            <person name="Martin F."/>
            <person name="Silar P."/>
            <person name="Natvig D."/>
            <person name="Lalanne C."/>
            <person name="Gautier V."/>
            <person name="Ament-Velasquez S.L."/>
            <person name="Kruys A."/>
            <person name="Hutchinson M.I."/>
            <person name="Powell A.J."/>
            <person name="Barry K."/>
            <person name="Miller A.N."/>
            <person name="Grigoriev I.V."/>
            <person name="Debuchy R."/>
            <person name="Gladieux P."/>
            <person name="Thoren M.H."/>
            <person name="Johannesson H."/>
        </authorList>
    </citation>
    <scope>NUCLEOTIDE SEQUENCE</scope>
    <source>
        <strain evidence="4">CBS 560.94</strain>
    </source>
</reference>